<accession>A0ABV8FZ28</accession>
<dbReference type="PANTHER" id="PTHR43132">
    <property type="entry name" value="ARSENICAL RESISTANCE OPERON REPRESSOR ARSR-RELATED"/>
    <property type="match status" value="1"/>
</dbReference>
<proteinExistence type="predicted"/>
<evidence type="ECO:0000313" key="2">
    <source>
        <dbReference type="Proteomes" id="UP001595847"/>
    </source>
</evidence>
<reference evidence="2" key="1">
    <citation type="journal article" date="2019" name="Int. J. Syst. Evol. Microbiol.">
        <title>The Global Catalogue of Microorganisms (GCM) 10K type strain sequencing project: providing services to taxonomists for standard genome sequencing and annotation.</title>
        <authorList>
            <consortium name="The Broad Institute Genomics Platform"/>
            <consortium name="The Broad Institute Genome Sequencing Center for Infectious Disease"/>
            <person name="Wu L."/>
            <person name="Ma J."/>
        </authorList>
    </citation>
    <scope>NUCLEOTIDE SEQUENCE [LARGE SCALE GENOMIC DNA]</scope>
    <source>
        <strain evidence="2">TBRC 1826</strain>
    </source>
</reference>
<sequence>MWEVLLSLHLLQDPHPDRLDGWRRRVGDLLTPQMRLLAEIAPPWGYSPDFLTPLPNAGSLDEGLDAVLSTPPARARGELAIVQRQQAVSPAIRDLALGGKDGLVPLADAVRSYAEVALRPEWETATAAVEAGLVLSGPAPGSMPGARPDLPAALRHLARWRGTSILEIAYPYDREIRLSGRELRLIPSYFCRRHPIALRDPRLPPIVVYPITPPHTPPHLKEREPGSRKALAKLLGSTRAAALEVIAEGCTTSELSERLGISNASASEHASVLRSAGLTYSNRTRNTVHHTATQLGRHLLHRSGVLL</sequence>
<dbReference type="EMBL" id="JBHSBH010000020">
    <property type="protein sequence ID" value="MFC3999738.1"/>
    <property type="molecule type" value="Genomic_DNA"/>
</dbReference>
<dbReference type="PANTHER" id="PTHR43132:SF8">
    <property type="entry name" value="HTH-TYPE TRANSCRIPTIONAL REGULATOR KMTR"/>
    <property type="match status" value="1"/>
</dbReference>
<dbReference type="SUPFAM" id="SSF46785">
    <property type="entry name" value="Winged helix' DNA-binding domain"/>
    <property type="match status" value="1"/>
</dbReference>
<dbReference type="InterPro" id="IPR036388">
    <property type="entry name" value="WH-like_DNA-bd_sf"/>
</dbReference>
<name>A0ABV8FZ28_9ACTN</name>
<organism evidence="1 2">
    <name type="scientific">Nocardiopsis sediminis</name>
    <dbReference type="NCBI Taxonomy" id="1778267"/>
    <lineage>
        <taxon>Bacteria</taxon>
        <taxon>Bacillati</taxon>
        <taxon>Actinomycetota</taxon>
        <taxon>Actinomycetes</taxon>
        <taxon>Streptosporangiales</taxon>
        <taxon>Nocardiopsidaceae</taxon>
        <taxon>Nocardiopsis</taxon>
    </lineage>
</organism>
<evidence type="ECO:0000313" key="1">
    <source>
        <dbReference type="EMBL" id="MFC3999738.1"/>
    </source>
</evidence>
<dbReference type="InterPro" id="IPR011991">
    <property type="entry name" value="ArsR-like_HTH"/>
</dbReference>
<dbReference type="CDD" id="cd00090">
    <property type="entry name" value="HTH_ARSR"/>
    <property type="match status" value="1"/>
</dbReference>
<gene>
    <name evidence="1" type="ORF">ACFOVU_27745</name>
</gene>
<dbReference type="InterPro" id="IPR051011">
    <property type="entry name" value="Metal_resp_trans_reg"/>
</dbReference>
<dbReference type="RefSeq" id="WP_378538339.1">
    <property type="nucleotide sequence ID" value="NZ_JBHSBH010000020.1"/>
</dbReference>
<dbReference type="Proteomes" id="UP001595847">
    <property type="component" value="Unassembled WGS sequence"/>
</dbReference>
<protein>
    <submittedName>
        <fullName evidence="1">ArsR/SmtB family transcription factor</fullName>
    </submittedName>
</protein>
<dbReference type="Gene3D" id="1.10.10.10">
    <property type="entry name" value="Winged helix-like DNA-binding domain superfamily/Winged helix DNA-binding domain"/>
    <property type="match status" value="1"/>
</dbReference>
<dbReference type="InterPro" id="IPR036390">
    <property type="entry name" value="WH_DNA-bd_sf"/>
</dbReference>
<comment type="caution">
    <text evidence="1">The sequence shown here is derived from an EMBL/GenBank/DDBJ whole genome shotgun (WGS) entry which is preliminary data.</text>
</comment>
<keyword evidence="2" id="KW-1185">Reference proteome</keyword>